<dbReference type="InterPro" id="IPR036179">
    <property type="entry name" value="Ig-like_dom_sf"/>
</dbReference>
<dbReference type="Gene3D" id="2.60.40.10">
    <property type="entry name" value="Immunoglobulins"/>
    <property type="match status" value="1"/>
</dbReference>
<evidence type="ECO:0000313" key="1">
    <source>
        <dbReference type="EMBL" id="KAK2151953.1"/>
    </source>
</evidence>
<dbReference type="AlphaFoldDB" id="A0AAD9JF13"/>
<name>A0AAD9JF13_9ANNE</name>
<dbReference type="Proteomes" id="UP001208570">
    <property type="component" value="Unassembled WGS sequence"/>
</dbReference>
<proteinExistence type="predicted"/>
<gene>
    <name evidence="1" type="ORF">LSH36_344g00013</name>
</gene>
<protein>
    <submittedName>
        <fullName evidence="1">Uncharacterized protein</fullName>
    </submittedName>
</protein>
<sequence length="112" mass="13054">ARWYKLDPVDRVNEVKIGTTANFTVWIIGRPIPNRYQWHWAFSTSNSSNDTTTNPENVRLLVSDDMAVLSITNVVISNYGYYFIWTNNQYGGWNEGELMFHLKQPGILTYLF</sequence>
<organism evidence="1 2">
    <name type="scientific">Paralvinella palmiformis</name>
    <dbReference type="NCBI Taxonomy" id="53620"/>
    <lineage>
        <taxon>Eukaryota</taxon>
        <taxon>Metazoa</taxon>
        <taxon>Spiralia</taxon>
        <taxon>Lophotrochozoa</taxon>
        <taxon>Annelida</taxon>
        <taxon>Polychaeta</taxon>
        <taxon>Sedentaria</taxon>
        <taxon>Canalipalpata</taxon>
        <taxon>Terebellida</taxon>
        <taxon>Terebelliformia</taxon>
        <taxon>Alvinellidae</taxon>
        <taxon>Paralvinella</taxon>
    </lineage>
</organism>
<evidence type="ECO:0000313" key="2">
    <source>
        <dbReference type="Proteomes" id="UP001208570"/>
    </source>
</evidence>
<dbReference type="EMBL" id="JAODUP010000344">
    <property type="protein sequence ID" value="KAK2151953.1"/>
    <property type="molecule type" value="Genomic_DNA"/>
</dbReference>
<dbReference type="SUPFAM" id="SSF48726">
    <property type="entry name" value="Immunoglobulin"/>
    <property type="match status" value="1"/>
</dbReference>
<reference evidence="1" key="1">
    <citation type="journal article" date="2023" name="Mol. Biol. Evol.">
        <title>Third-Generation Sequencing Reveals the Adaptive Role of the Epigenome in Three Deep-Sea Polychaetes.</title>
        <authorList>
            <person name="Perez M."/>
            <person name="Aroh O."/>
            <person name="Sun Y."/>
            <person name="Lan Y."/>
            <person name="Juniper S.K."/>
            <person name="Young C.R."/>
            <person name="Angers B."/>
            <person name="Qian P.Y."/>
        </authorList>
    </citation>
    <scope>NUCLEOTIDE SEQUENCE</scope>
    <source>
        <strain evidence="1">P08H-3</strain>
    </source>
</reference>
<keyword evidence="2" id="KW-1185">Reference proteome</keyword>
<dbReference type="InterPro" id="IPR013783">
    <property type="entry name" value="Ig-like_fold"/>
</dbReference>
<feature type="non-terminal residue" evidence="1">
    <location>
        <position position="1"/>
    </location>
</feature>
<accession>A0AAD9JF13</accession>
<comment type="caution">
    <text evidence="1">The sequence shown here is derived from an EMBL/GenBank/DDBJ whole genome shotgun (WGS) entry which is preliminary data.</text>
</comment>